<dbReference type="SMART" id="SM00382">
    <property type="entry name" value="AAA"/>
    <property type="match status" value="1"/>
</dbReference>
<keyword evidence="6" id="KW-1185">Reference proteome</keyword>
<dbReference type="AlphaFoldDB" id="A0A0M4G7S2"/>
<evidence type="ECO:0000256" key="2">
    <source>
        <dbReference type="ARBA" id="ARBA00022741"/>
    </source>
</evidence>
<dbReference type="Gene3D" id="3.40.50.300">
    <property type="entry name" value="P-loop containing nucleotide triphosphate hydrolases"/>
    <property type="match status" value="1"/>
</dbReference>
<dbReference type="InterPro" id="IPR003593">
    <property type="entry name" value="AAA+_ATPase"/>
</dbReference>
<evidence type="ECO:0000313" key="5">
    <source>
        <dbReference type="EMBL" id="ALC81128.1"/>
    </source>
</evidence>
<dbReference type="InterPro" id="IPR027417">
    <property type="entry name" value="P-loop_NTPase"/>
</dbReference>
<evidence type="ECO:0000313" key="6">
    <source>
        <dbReference type="Proteomes" id="UP000067625"/>
    </source>
</evidence>
<dbReference type="STRING" id="1441095.AM592_05600"/>
<sequence length="300" mass="34268">MNVVECTQLSKSYGNKKALNNISFHIRENSITGLIGRNGAGKTTLLKLLAGLSRETSGEVKVFSERPFNNLKVSMNTIFVDEDINLPDSLNLTEILEEMKRFYPNWDMDLANRLFSYFSFHPMQKYDSLSKGMRSTYNMIIGLSARCALTIFDEPTTGMDSAARKDFYKALLKDYLDHPRTIIISNHHLHEMEAVLEDILLIKNGRNYLHMPVAELKELAIGIKGKEETINRWTVNSEIFYRKRIGTNSEYLAVKNEWSEAELQRAKIEGLDFTAVDLADLCEYLTDEAKGGIDDVFSKR</sequence>
<dbReference type="GO" id="GO:0016887">
    <property type="term" value="F:ATP hydrolysis activity"/>
    <property type="evidence" value="ECO:0007669"/>
    <property type="project" value="InterPro"/>
</dbReference>
<dbReference type="InterPro" id="IPR003439">
    <property type="entry name" value="ABC_transporter-like_ATP-bd"/>
</dbReference>
<dbReference type="PANTHER" id="PTHR42939">
    <property type="entry name" value="ABC TRANSPORTER ATP-BINDING PROTEIN ALBC-RELATED"/>
    <property type="match status" value="1"/>
</dbReference>
<evidence type="ECO:0000256" key="1">
    <source>
        <dbReference type="ARBA" id="ARBA00022448"/>
    </source>
</evidence>
<keyword evidence="1" id="KW-0813">Transport</keyword>
<dbReference type="PATRIC" id="fig|1441095.3.peg.1217"/>
<proteinExistence type="predicted"/>
<keyword evidence="2" id="KW-0547">Nucleotide-binding</keyword>
<keyword evidence="3" id="KW-0067">ATP-binding</keyword>
<feature type="domain" description="ABC transporter" evidence="4">
    <location>
        <begin position="4"/>
        <end position="229"/>
    </location>
</feature>
<protein>
    <submittedName>
        <fullName evidence="5">ABC transporter</fullName>
    </submittedName>
</protein>
<dbReference type="SUPFAM" id="SSF52540">
    <property type="entry name" value="P-loop containing nucleoside triphosphate hydrolases"/>
    <property type="match status" value="1"/>
</dbReference>
<dbReference type="InterPro" id="IPR051782">
    <property type="entry name" value="ABC_Transporter_VariousFunc"/>
</dbReference>
<accession>A0A0M4G7S2</accession>
<evidence type="ECO:0000256" key="3">
    <source>
        <dbReference type="ARBA" id="ARBA00022840"/>
    </source>
</evidence>
<gene>
    <name evidence="5" type="ORF">AM592_05600</name>
</gene>
<evidence type="ECO:0000259" key="4">
    <source>
        <dbReference type="PROSITE" id="PS50893"/>
    </source>
</evidence>
<name>A0A0M4G7S2_9BACI</name>
<dbReference type="PROSITE" id="PS50893">
    <property type="entry name" value="ABC_TRANSPORTER_2"/>
    <property type="match status" value="1"/>
</dbReference>
<organism evidence="5 6">
    <name type="scientific">Bacillus gobiensis</name>
    <dbReference type="NCBI Taxonomy" id="1441095"/>
    <lineage>
        <taxon>Bacteria</taxon>
        <taxon>Bacillati</taxon>
        <taxon>Bacillota</taxon>
        <taxon>Bacilli</taxon>
        <taxon>Bacillales</taxon>
        <taxon>Bacillaceae</taxon>
        <taxon>Bacillus</taxon>
    </lineage>
</organism>
<dbReference type="OrthoDB" id="9804819at2"/>
<reference evidence="6" key="1">
    <citation type="submission" date="2015-08" db="EMBL/GenBank/DDBJ databases">
        <title>Genome sequencing project for genomic taxonomy and phylogenomics of Bacillus-like bacteria.</title>
        <authorList>
            <person name="Liu B."/>
            <person name="Wang J."/>
            <person name="Zhu Y."/>
            <person name="Liu G."/>
            <person name="Chen Q."/>
            <person name="Chen Z."/>
            <person name="Lan J."/>
            <person name="Che J."/>
            <person name="Ge C."/>
            <person name="Shi H."/>
            <person name="Pan Z."/>
            <person name="Liu X."/>
        </authorList>
    </citation>
    <scope>NUCLEOTIDE SEQUENCE [LARGE SCALE GENOMIC DNA]</scope>
    <source>
        <strain evidence="6">FJAT-4402</strain>
    </source>
</reference>
<dbReference type="RefSeq" id="WP_053602877.1">
    <property type="nucleotide sequence ID" value="NZ_CP012600.1"/>
</dbReference>
<dbReference type="CDD" id="cd03230">
    <property type="entry name" value="ABC_DR_subfamily_A"/>
    <property type="match status" value="1"/>
</dbReference>
<dbReference type="EMBL" id="CP012600">
    <property type="protein sequence ID" value="ALC81128.1"/>
    <property type="molecule type" value="Genomic_DNA"/>
</dbReference>
<dbReference type="Pfam" id="PF00005">
    <property type="entry name" value="ABC_tran"/>
    <property type="match status" value="1"/>
</dbReference>
<dbReference type="Proteomes" id="UP000067625">
    <property type="component" value="Chromosome"/>
</dbReference>
<dbReference type="GO" id="GO:0005524">
    <property type="term" value="F:ATP binding"/>
    <property type="evidence" value="ECO:0007669"/>
    <property type="project" value="UniProtKB-KW"/>
</dbReference>
<reference evidence="5 6" key="2">
    <citation type="journal article" date="2016" name="Int. J. Syst. Evol. Microbiol.">
        <title>Bacillus gobiensis sp. nov., isolated from a soil sample.</title>
        <authorList>
            <person name="Liu B."/>
            <person name="Liu G.H."/>
            <person name="Cetin S."/>
            <person name="Schumann P."/>
            <person name="Pan Z.Z."/>
            <person name="Chen Q.Q."/>
        </authorList>
    </citation>
    <scope>NUCLEOTIDE SEQUENCE [LARGE SCALE GENOMIC DNA]</scope>
    <source>
        <strain evidence="5 6">FJAT-4402</strain>
    </source>
</reference>
<dbReference type="PANTHER" id="PTHR42939:SF1">
    <property type="entry name" value="ABC TRANSPORTER ATP-BINDING PROTEIN ALBC-RELATED"/>
    <property type="match status" value="1"/>
</dbReference>